<evidence type="ECO:0000313" key="1">
    <source>
        <dbReference type="EMBL" id="SDS74606.1"/>
    </source>
</evidence>
<protein>
    <submittedName>
        <fullName evidence="1">Uncharacterized protein</fullName>
    </submittedName>
</protein>
<dbReference type="Proteomes" id="UP000199597">
    <property type="component" value="Chromosome I"/>
</dbReference>
<organism evidence="1 2">
    <name type="scientific">Brevibacterium siliguriense</name>
    <dbReference type="NCBI Taxonomy" id="1136497"/>
    <lineage>
        <taxon>Bacteria</taxon>
        <taxon>Bacillati</taxon>
        <taxon>Actinomycetota</taxon>
        <taxon>Actinomycetes</taxon>
        <taxon>Micrococcales</taxon>
        <taxon>Brevibacteriaceae</taxon>
        <taxon>Brevibacterium</taxon>
    </lineage>
</organism>
<gene>
    <name evidence="1" type="ORF">SAMN04489752_2410</name>
</gene>
<sequence>MGMKKLLLSATLAAGIAASGTLVASPAEATGSN</sequence>
<evidence type="ECO:0000313" key="2">
    <source>
        <dbReference type="Proteomes" id="UP000199597"/>
    </source>
</evidence>
<dbReference type="EMBL" id="LT629766">
    <property type="protein sequence ID" value="SDS74606.1"/>
    <property type="molecule type" value="Genomic_DNA"/>
</dbReference>
<name>A0A1H1UQW7_9MICO</name>
<proteinExistence type="predicted"/>
<reference evidence="2" key="1">
    <citation type="submission" date="2016-10" db="EMBL/GenBank/DDBJ databases">
        <authorList>
            <person name="Varghese N."/>
            <person name="Submissions S."/>
        </authorList>
    </citation>
    <scope>NUCLEOTIDE SEQUENCE [LARGE SCALE GENOMIC DNA]</scope>
    <source>
        <strain evidence="2">DSM 23676</strain>
    </source>
</reference>
<dbReference type="AlphaFoldDB" id="A0A1H1UQW7"/>
<keyword evidence="2" id="KW-1185">Reference proteome</keyword>
<accession>A0A1H1UQW7</accession>